<dbReference type="RefSeq" id="WP_163156163.1">
    <property type="nucleotide sequence ID" value="NZ_VKHP01000081.1"/>
</dbReference>
<dbReference type="EMBL" id="VKHP01000081">
    <property type="protein sequence ID" value="NEU98137.1"/>
    <property type="molecule type" value="Genomic_DNA"/>
</dbReference>
<dbReference type="AlphaFoldDB" id="A0A6P1BI43"/>
<accession>A0A6P1BI43</accession>
<gene>
    <name evidence="1" type="ORF">FNJ47_20470</name>
</gene>
<evidence type="ECO:0000313" key="2">
    <source>
        <dbReference type="Proteomes" id="UP000468531"/>
    </source>
</evidence>
<dbReference type="Proteomes" id="UP000468531">
    <property type="component" value="Unassembled WGS sequence"/>
</dbReference>
<keyword evidence="2" id="KW-1185">Reference proteome</keyword>
<organism evidence="1 2">
    <name type="scientific">Bradyrhizobium uaiense</name>
    <dbReference type="NCBI Taxonomy" id="2594946"/>
    <lineage>
        <taxon>Bacteria</taxon>
        <taxon>Pseudomonadati</taxon>
        <taxon>Pseudomonadota</taxon>
        <taxon>Alphaproteobacteria</taxon>
        <taxon>Hyphomicrobiales</taxon>
        <taxon>Nitrobacteraceae</taxon>
        <taxon>Bradyrhizobium</taxon>
    </lineage>
</organism>
<protein>
    <submittedName>
        <fullName evidence="1">Uncharacterized protein</fullName>
    </submittedName>
</protein>
<comment type="caution">
    <text evidence="1">The sequence shown here is derived from an EMBL/GenBank/DDBJ whole genome shotgun (WGS) entry which is preliminary data.</text>
</comment>
<reference evidence="1 2" key="1">
    <citation type="journal article" date="2020" name="Arch. Microbiol.">
        <title>Bradyrhizobium uaiense sp. nov., a new highly efficient cowpea symbiont.</title>
        <authorList>
            <person name="Cabral Michel D."/>
            <person name="Azarias Guimaraes A."/>
            <person name="Martins da Costa E."/>
            <person name="Soares de Carvalho T."/>
            <person name="Balsanelli E."/>
            <person name="Willems A."/>
            <person name="Maltempi de Souza E."/>
            <person name="de Souza Moreira F.M."/>
        </authorList>
    </citation>
    <scope>NUCLEOTIDE SEQUENCE [LARGE SCALE GENOMIC DNA]</scope>
    <source>
        <strain evidence="1 2">UFLA 03-164</strain>
    </source>
</reference>
<proteinExistence type="predicted"/>
<name>A0A6P1BI43_9BRAD</name>
<evidence type="ECO:0000313" key="1">
    <source>
        <dbReference type="EMBL" id="NEU98137.1"/>
    </source>
</evidence>
<sequence length="68" mass="7368">MTGSAKIRKIVDRPAGMGHETIAHRSLRQISVGSGVLDQSNRCEAFALLTPASPYDPYFSCFEEEAGP</sequence>